<keyword evidence="2" id="KW-1185">Reference proteome</keyword>
<evidence type="ECO:0000313" key="2">
    <source>
        <dbReference type="Proteomes" id="UP001163223"/>
    </source>
</evidence>
<protein>
    <submittedName>
        <fullName evidence="1">Carbohydrate kinase</fullName>
    </submittedName>
</protein>
<name>A0ACD4NIJ1_9HYPH</name>
<gene>
    <name evidence="1" type="ORF">OXU80_17085</name>
</gene>
<dbReference type="Proteomes" id="UP001163223">
    <property type="component" value="Chromosome"/>
</dbReference>
<keyword evidence="1" id="KW-0808">Transferase</keyword>
<evidence type="ECO:0000313" key="1">
    <source>
        <dbReference type="EMBL" id="WAJ26584.1"/>
    </source>
</evidence>
<reference evidence="1" key="1">
    <citation type="submission" date="2022-11" db="EMBL/GenBank/DDBJ databases">
        <title>beta-Carotene-producing bacterium, Jeongeuplla avenae sp. nov., alleviates the salt stress of Arabidopsis seedlings.</title>
        <authorList>
            <person name="Jiang L."/>
            <person name="Lee J."/>
        </authorList>
    </citation>
    <scope>NUCLEOTIDE SEQUENCE</scope>
    <source>
        <strain evidence="1">DY_R2A_6</strain>
    </source>
</reference>
<dbReference type="EMBL" id="CP113520">
    <property type="protein sequence ID" value="WAJ26584.1"/>
    <property type="molecule type" value="Genomic_DNA"/>
</dbReference>
<organism evidence="1 2">
    <name type="scientific">Antarcticirhabdus aurantiaca</name>
    <dbReference type="NCBI Taxonomy" id="2606717"/>
    <lineage>
        <taxon>Bacteria</taxon>
        <taxon>Pseudomonadati</taxon>
        <taxon>Pseudomonadota</taxon>
        <taxon>Alphaproteobacteria</taxon>
        <taxon>Hyphomicrobiales</taxon>
        <taxon>Aurantimonadaceae</taxon>
        <taxon>Antarcticirhabdus</taxon>
    </lineage>
</organism>
<accession>A0ACD4NIJ1</accession>
<keyword evidence="1" id="KW-0418">Kinase</keyword>
<proteinExistence type="predicted"/>
<sequence length="318" mass="33465">MFLCCGDSLFDVFAETGEDVSRIDLQARIGGSALNAALGLARLGHPVAFFGKISNDLYGRQLRAFMAAESIDQSFLIPTGRNTTLAMVSLSAAGVPQYSFYTEGTADRSVVPDEVPEALAPEVAAIHIGGSYTTVSEPTSLALSKLVAQEKDRLFISYDPNIRASIVPDLDVWRVKVAEFVASAALVKASDEDLAQLYPNREIADVLGEWVSLGASLAVCTRGEKGAMALSASGVSVSVDGVRVEVVDTVGAGDTFFAAMLSKLAEDGQMSREALAQFGRGDLEALIGFAVRAAAVTCGRRGADLPRRADLGLAPLAR</sequence>